<evidence type="ECO:0000313" key="2">
    <source>
        <dbReference type="Proteomes" id="UP000285523"/>
    </source>
</evidence>
<dbReference type="OrthoDB" id="7961590at2"/>
<dbReference type="AlphaFoldDB" id="A0A418V193"/>
<sequence>MFYFHVSPLVDHPIGSIIPPGRYGQSCRIFLNGGQPPDHNSLMNGLIWEVALETARLSVNPDLPSRLNCVFACTTSDAAIAFRNRYRHKTFPIFKIEADEQTPIFVGDLDVISNSARGRPMIDVWSEGAVNYWTQIPPGATEILIGGPVKVVGKLSL</sequence>
<dbReference type="EMBL" id="QYYD01000022">
    <property type="protein sequence ID" value="RJF69602.1"/>
    <property type="molecule type" value="Genomic_DNA"/>
</dbReference>
<comment type="caution">
    <text evidence="1">The sequence shown here is derived from an EMBL/GenBank/DDBJ whole genome shotgun (WGS) entry which is preliminary data.</text>
</comment>
<reference evidence="1 2" key="1">
    <citation type="submission" date="2018-09" db="EMBL/GenBank/DDBJ databases">
        <title>Draft genome sequence of Rhodopseudomonas palustris 2.1.18.</title>
        <authorList>
            <person name="Robertson S.L."/>
            <person name="Meyer T.E."/>
            <person name="Kyndt J.A."/>
        </authorList>
    </citation>
    <scope>NUCLEOTIDE SEQUENCE [LARGE SCALE GENOMIC DNA]</scope>
    <source>
        <strain evidence="1 2">2.1.18</strain>
    </source>
</reference>
<dbReference type="SUPFAM" id="SSF56399">
    <property type="entry name" value="ADP-ribosylation"/>
    <property type="match status" value="1"/>
</dbReference>
<gene>
    <name evidence="1" type="ORF">D4Q52_19805</name>
</gene>
<organism evidence="1 2">
    <name type="scientific">Rhodopseudomonas palustris</name>
    <dbReference type="NCBI Taxonomy" id="1076"/>
    <lineage>
        <taxon>Bacteria</taxon>
        <taxon>Pseudomonadati</taxon>
        <taxon>Pseudomonadota</taxon>
        <taxon>Alphaproteobacteria</taxon>
        <taxon>Hyphomicrobiales</taxon>
        <taxon>Nitrobacteraceae</taxon>
        <taxon>Rhodopseudomonas</taxon>
    </lineage>
</organism>
<protein>
    <submittedName>
        <fullName evidence="1">DUF2441 domain-containing protein</fullName>
    </submittedName>
</protein>
<name>A0A418V193_RHOPL</name>
<evidence type="ECO:0000313" key="1">
    <source>
        <dbReference type="EMBL" id="RJF69602.1"/>
    </source>
</evidence>
<accession>A0A418V193</accession>
<dbReference type="Proteomes" id="UP000285523">
    <property type="component" value="Unassembled WGS sequence"/>
</dbReference>
<proteinExistence type="predicted"/>